<dbReference type="CDD" id="cd00143">
    <property type="entry name" value="PP2Cc"/>
    <property type="match status" value="1"/>
</dbReference>
<dbReference type="PROSITE" id="PS51746">
    <property type="entry name" value="PPM_2"/>
    <property type="match status" value="1"/>
</dbReference>
<keyword evidence="15" id="KW-0175">Coiled coil</keyword>
<keyword evidence="6" id="KW-0479">Metal-binding</keyword>
<dbReference type="PANTHER" id="PTHR13832:SF803">
    <property type="entry name" value="PROTEIN PHOSPHATASE 1G"/>
    <property type="match status" value="1"/>
</dbReference>
<comment type="cofactor">
    <cofactor evidence="2">
        <name>Mg(2+)</name>
        <dbReference type="ChEBI" id="CHEBI:18420"/>
    </cofactor>
</comment>
<evidence type="ECO:0000259" key="17">
    <source>
        <dbReference type="PROSITE" id="PS51746"/>
    </source>
</evidence>
<evidence type="ECO:0000256" key="3">
    <source>
        <dbReference type="ARBA" id="ARBA00004170"/>
    </source>
</evidence>
<gene>
    <name evidence="18" type="primary">Contig1967.g2133</name>
    <name evidence="18" type="ORF">STYLEM_12340</name>
</gene>
<keyword evidence="7 14" id="KW-0378">Hydrolase</keyword>
<accession>A0A078APS0</accession>
<evidence type="ECO:0000256" key="15">
    <source>
        <dbReference type="SAM" id="Coils"/>
    </source>
</evidence>
<feature type="domain" description="PPM-type phosphatase" evidence="17">
    <location>
        <begin position="415"/>
        <end position="726"/>
    </location>
</feature>
<name>A0A078APS0_STYLE</name>
<dbReference type="InterPro" id="IPR036457">
    <property type="entry name" value="PPM-type-like_dom_sf"/>
</dbReference>
<dbReference type="Proteomes" id="UP000039865">
    <property type="component" value="Unassembled WGS sequence"/>
</dbReference>
<organism evidence="18 19">
    <name type="scientific">Stylonychia lemnae</name>
    <name type="common">Ciliate</name>
    <dbReference type="NCBI Taxonomy" id="5949"/>
    <lineage>
        <taxon>Eukaryota</taxon>
        <taxon>Sar</taxon>
        <taxon>Alveolata</taxon>
        <taxon>Ciliophora</taxon>
        <taxon>Intramacronucleata</taxon>
        <taxon>Spirotrichea</taxon>
        <taxon>Stichotrichia</taxon>
        <taxon>Sporadotrichida</taxon>
        <taxon>Oxytrichidae</taxon>
        <taxon>Stylonychinae</taxon>
        <taxon>Stylonychia</taxon>
    </lineage>
</organism>
<dbReference type="InterPro" id="IPR000222">
    <property type="entry name" value="PP2C_BS"/>
</dbReference>
<feature type="region of interest" description="Disordered" evidence="16">
    <location>
        <begin position="303"/>
        <end position="325"/>
    </location>
</feature>
<keyword evidence="19" id="KW-1185">Reference proteome</keyword>
<dbReference type="SMART" id="SM00332">
    <property type="entry name" value="PP2Cc"/>
    <property type="match status" value="1"/>
</dbReference>
<evidence type="ECO:0000256" key="5">
    <source>
        <dbReference type="ARBA" id="ARBA00013081"/>
    </source>
</evidence>
<feature type="compositionally biased region" description="Polar residues" evidence="16">
    <location>
        <begin position="766"/>
        <end position="775"/>
    </location>
</feature>
<protein>
    <recommendedName>
        <fullName evidence="5">protein-serine/threonine phosphatase</fullName>
        <ecNumber evidence="5">3.1.3.16</ecNumber>
    </recommendedName>
</protein>
<feature type="region of interest" description="Disordered" evidence="16">
    <location>
        <begin position="810"/>
        <end position="842"/>
    </location>
</feature>
<dbReference type="GO" id="GO:0016020">
    <property type="term" value="C:membrane"/>
    <property type="evidence" value="ECO:0007669"/>
    <property type="project" value="UniProtKB-SubCell"/>
</dbReference>
<reference evidence="18 19" key="1">
    <citation type="submission" date="2014-06" db="EMBL/GenBank/DDBJ databases">
        <authorList>
            <person name="Swart Estienne"/>
        </authorList>
    </citation>
    <scope>NUCLEOTIDE SEQUENCE [LARGE SCALE GENOMIC DNA]</scope>
    <source>
        <strain evidence="18 19">130c</strain>
    </source>
</reference>
<evidence type="ECO:0000256" key="9">
    <source>
        <dbReference type="ARBA" id="ARBA00022912"/>
    </source>
</evidence>
<sequence>MDQSQHKHHPSGNQLRASLSPKFNQTRLPSNTARPPSGSLGSINHPQSTKNKNTKAISIGQSHGFSMKKVSIQHQSAKDLEAQMASYAKKSQNQIEEQTEVNNLIKKQAVKTNYKQYLTSFNENGKQENERKVEQSQLLHKMREQNKRYESCNNNNISQSFNQSRLLNDSQTAHKNNNQQRMNIQQQQLMDTSEQLNQPCGFVQEQELQKNAIKQKHKNEQPKTLEFHQNILFKSINHNIARNSLNSELQKLTSAGEKSKNTIASNNKIDDIQKQASDLFGQKQAPFDDQNEKQPKVKYVTDNNEFMHQPQTTEKRSLSENPKIDQQLQSSSIMREIQQTMVQSKYNYYQALVVNKKQKNKLTQAKCQSARAGSRHSQGLVKDLNKQASQLSLQTILPNHEPPKCSNKRTGVIRAYAASTNQGIYRQYNEDRVSIILNVARPANKMGLNGQPDNPLRWPKCSFFGVYDGHGGALCADFLRDNLHQYIFRDEFFPQNPREAIKRGFIEAERFFLEYAQQVNLTENYQEPTVDIIDKSGSCAIITLVVDDMVYVANVGDSRAILSANNGQKIYCLSKDHKPNDPCEEKRIVQNGGKLYQTPIPVKIPLLNGGTIISKNTPLPQQQMGPQRVFPGRLSVSRTFGDIEAKLRQYGGLPGVISAEPEIRQFKVIDLVWDDANQKIEQCSDTQQHQNTLDPHKECSTAVDLILAESVKKKTLDNITVVMISFTNFKKQQINSHRERQDSQLLTERDVNNRIEFKEHPRQVMTEAQSAATSRHQSEDSQKSKTTMSPTSMSQSTNKHYFVLSKSRLQNKQIGGSSESDVTSQQTSAQQNSTITANNLPTNNEASKMQLNKVLQKYEGKVSMNPSNNTNNPQAINELKKKTLLFKKSIDEQKQKNLYQILKQKQLVDNANGNAKHLENNLFTKETKVKTLQLKNYPLIGSARSTGSYNSNKEYEKQNTPKNATSKTPREGQMSSPDKKRASNQNSDYKIGGGNFIYVEPLKDEQLQQNQSPYVVRNSMTLRPQIKPGTKYLRQSSDKSLAKTLKINERFQTDNFAQQSTASMVSRPIIGVGSSESRYVKQNLANNHTSNNNNQQHYQYNIHQ</sequence>
<dbReference type="SUPFAM" id="SSF81606">
    <property type="entry name" value="PP2C-like"/>
    <property type="match status" value="1"/>
</dbReference>
<evidence type="ECO:0000256" key="7">
    <source>
        <dbReference type="ARBA" id="ARBA00022801"/>
    </source>
</evidence>
<dbReference type="InterPro" id="IPR015655">
    <property type="entry name" value="PP2C"/>
</dbReference>
<evidence type="ECO:0000256" key="4">
    <source>
        <dbReference type="ARBA" id="ARBA00006702"/>
    </source>
</evidence>
<feature type="region of interest" description="Disordered" evidence="16">
    <location>
        <begin position="733"/>
        <end position="797"/>
    </location>
</feature>
<feature type="region of interest" description="Disordered" evidence="16">
    <location>
        <begin position="1"/>
        <end position="52"/>
    </location>
</feature>
<evidence type="ECO:0000256" key="8">
    <source>
        <dbReference type="ARBA" id="ARBA00022842"/>
    </source>
</evidence>
<evidence type="ECO:0000256" key="14">
    <source>
        <dbReference type="RuleBase" id="RU003465"/>
    </source>
</evidence>
<feature type="compositionally biased region" description="Basic and acidic residues" evidence="16">
    <location>
        <begin position="736"/>
        <end position="762"/>
    </location>
</feature>
<evidence type="ECO:0000256" key="12">
    <source>
        <dbReference type="ARBA" id="ARBA00047761"/>
    </source>
</evidence>
<keyword evidence="8" id="KW-0460">Magnesium</keyword>
<feature type="compositionally biased region" description="Low complexity" evidence="16">
    <location>
        <begin position="823"/>
        <end position="836"/>
    </location>
</feature>
<comment type="cofactor">
    <cofactor evidence="1">
        <name>Mn(2+)</name>
        <dbReference type="ChEBI" id="CHEBI:29035"/>
    </cofactor>
</comment>
<evidence type="ECO:0000256" key="1">
    <source>
        <dbReference type="ARBA" id="ARBA00001936"/>
    </source>
</evidence>
<keyword evidence="9 14" id="KW-0904">Protein phosphatase</keyword>
<comment type="catalytic activity">
    <reaction evidence="13">
        <text>O-phospho-L-threonyl-[protein] + H2O = L-threonyl-[protein] + phosphate</text>
        <dbReference type="Rhea" id="RHEA:47004"/>
        <dbReference type="Rhea" id="RHEA-COMP:11060"/>
        <dbReference type="Rhea" id="RHEA-COMP:11605"/>
        <dbReference type="ChEBI" id="CHEBI:15377"/>
        <dbReference type="ChEBI" id="CHEBI:30013"/>
        <dbReference type="ChEBI" id="CHEBI:43474"/>
        <dbReference type="ChEBI" id="CHEBI:61977"/>
        <dbReference type="EC" id="3.1.3.16"/>
    </reaction>
</comment>
<dbReference type="OrthoDB" id="10264738at2759"/>
<dbReference type="AlphaFoldDB" id="A0A078APS0"/>
<keyword evidence="11" id="KW-0464">Manganese</keyword>
<feature type="compositionally biased region" description="Polar residues" evidence="16">
    <location>
        <begin position="810"/>
        <end position="822"/>
    </location>
</feature>
<evidence type="ECO:0000256" key="6">
    <source>
        <dbReference type="ARBA" id="ARBA00022723"/>
    </source>
</evidence>
<feature type="compositionally biased region" description="Polar residues" evidence="16">
    <location>
        <begin position="303"/>
        <end position="312"/>
    </location>
</feature>
<dbReference type="InterPro" id="IPR001932">
    <property type="entry name" value="PPM-type_phosphatase-like_dom"/>
</dbReference>
<evidence type="ECO:0000313" key="18">
    <source>
        <dbReference type="EMBL" id="CDW83297.1"/>
    </source>
</evidence>
<dbReference type="EMBL" id="CCKQ01011723">
    <property type="protein sequence ID" value="CDW83297.1"/>
    <property type="molecule type" value="Genomic_DNA"/>
</dbReference>
<keyword evidence="10" id="KW-0472">Membrane</keyword>
<comment type="subcellular location">
    <subcellularLocation>
        <location evidence="3">Membrane</location>
        <topology evidence="3">Peripheral membrane protein</topology>
    </subcellularLocation>
</comment>
<feature type="compositionally biased region" description="Basic residues" evidence="16">
    <location>
        <begin position="1"/>
        <end position="10"/>
    </location>
</feature>
<evidence type="ECO:0000256" key="11">
    <source>
        <dbReference type="ARBA" id="ARBA00023211"/>
    </source>
</evidence>
<dbReference type="InParanoid" id="A0A078APS0"/>
<feature type="compositionally biased region" description="Low complexity" evidence="16">
    <location>
        <begin position="784"/>
        <end position="797"/>
    </location>
</feature>
<evidence type="ECO:0000256" key="16">
    <source>
        <dbReference type="SAM" id="MobiDB-lite"/>
    </source>
</evidence>
<feature type="compositionally biased region" description="Polar residues" evidence="16">
    <location>
        <begin position="943"/>
        <end position="952"/>
    </location>
</feature>
<comment type="catalytic activity">
    <reaction evidence="12">
        <text>O-phospho-L-seryl-[protein] + H2O = L-seryl-[protein] + phosphate</text>
        <dbReference type="Rhea" id="RHEA:20629"/>
        <dbReference type="Rhea" id="RHEA-COMP:9863"/>
        <dbReference type="Rhea" id="RHEA-COMP:11604"/>
        <dbReference type="ChEBI" id="CHEBI:15377"/>
        <dbReference type="ChEBI" id="CHEBI:29999"/>
        <dbReference type="ChEBI" id="CHEBI:43474"/>
        <dbReference type="ChEBI" id="CHEBI:83421"/>
        <dbReference type="EC" id="3.1.3.16"/>
    </reaction>
</comment>
<comment type="similarity">
    <text evidence="4 14">Belongs to the PP2C family.</text>
</comment>
<dbReference type="GO" id="GO:0004722">
    <property type="term" value="F:protein serine/threonine phosphatase activity"/>
    <property type="evidence" value="ECO:0007669"/>
    <property type="project" value="UniProtKB-EC"/>
</dbReference>
<feature type="region of interest" description="Disordered" evidence="16">
    <location>
        <begin position="941"/>
        <end position="990"/>
    </location>
</feature>
<evidence type="ECO:0000313" key="19">
    <source>
        <dbReference type="Proteomes" id="UP000039865"/>
    </source>
</evidence>
<feature type="compositionally biased region" description="Polar residues" evidence="16">
    <location>
        <begin position="11"/>
        <end position="52"/>
    </location>
</feature>
<proteinExistence type="inferred from homology"/>
<evidence type="ECO:0000256" key="10">
    <source>
        <dbReference type="ARBA" id="ARBA00023136"/>
    </source>
</evidence>
<dbReference type="PANTHER" id="PTHR13832">
    <property type="entry name" value="PROTEIN PHOSPHATASE 2C"/>
    <property type="match status" value="1"/>
</dbReference>
<dbReference type="Pfam" id="PF00481">
    <property type="entry name" value="PP2C"/>
    <property type="match status" value="1"/>
</dbReference>
<dbReference type="Gene3D" id="3.60.40.10">
    <property type="entry name" value="PPM-type phosphatase domain"/>
    <property type="match status" value="1"/>
</dbReference>
<feature type="coiled-coil region" evidence="15">
    <location>
        <begin position="77"/>
        <end position="108"/>
    </location>
</feature>
<dbReference type="EC" id="3.1.3.16" evidence="5"/>
<dbReference type="PROSITE" id="PS01032">
    <property type="entry name" value="PPM_1"/>
    <property type="match status" value="1"/>
</dbReference>
<dbReference type="GO" id="GO:0046872">
    <property type="term" value="F:metal ion binding"/>
    <property type="evidence" value="ECO:0007669"/>
    <property type="project" value="UniProtKB-KW"/>
</dbReference>
<evidence type="ECO:0000256" key="13">
    <source>
        <dbReference type="ARBA" id="ARBA00048336"/>
    </source>
</evidence>
<evidence type="ECO:0000256" key="2">
    <source>
        <dbReference type="ARBA" id="ARBA00001946"/>
    </source>
</evidence>